<dbReference type="EMBL" id="AQQZ01000008">
    <property type="protein sequence ID" value="KNG92592.1"/>
    <property type="molecule type" value="Genomic_DNA"/>
</dbReference>
<gene>
    <name evidence="2" type="ORF">ATO11_16340</name>
</gene>
<dbReference type="GO" id="GO:0016740">
    <property type="term" value="F:transferase activity"/>
    <property type="evidence" value="ECO:0007669"/>
    <property type="project" value="UniProtKB-KW"/>
</dbReference>
<accession>A0A0L1JLJ8</accession>
<dbReference type="PATRIC" id="fig|1317121.7.peg.3997"/>
<feature type="transmembrane region" description="Helical" evidence="1">
    <location>
        <begin position="62"/>
        <end position="85"/>
    </location>
</feature>
<reference evidence="2 3" key="1">
    <citation type="journal article" date="2015" name="Int. J. Syst. Evol. Microbiol.">
        <title>Aestuariivita atlantica sp. nov., isolated from deep sea sediment of the Atlantic Ocean.</title>
        <authorList>
            <person name="Li G."/>
            <person name="Lai Q."/>
            <person name="Du Y."/>
            <person name="Liu X."/>
            <person name="Sun F."/>
            <person name="Shao Z."/>
        </authorList>
    </citation>
    <scope>NUCLEOTIDE SEQUENCE [LARGE SCALE GENOMIC DNA]</scope>
    <source>
        <strain evidence="2 3">22II-S11-z3</strain>
    </source>
</reference>
<sequence length="177" mass="19921">MTTPPPPPGWEGILDTGEEILWQGRPDGRVAFAARHLLTSAFGLFFAGFALFWMVMASRAGGGFWMFGLLHFAVGLGILAGPVVWPAWVRRHTWYTLTNRRAFIATDMPLMGRRLKSYPITPETALHYDHGDPGSIHFAAEYRQAKSGTRSTPVRFDRIPDGDTVYRLFRDIQRGRA</sequence>
<proteinExistence type="predicted"/>
<dbReference type="STRING" id="1317121.ATO11_16340"/>
<organism evidence="2 3">
    <name type="scientific">Pseudaestuariivita atlantica</name>
    <dbReference type="NCBI Taxonomy" id="1317121"/>
    <lineage>
        <taxon>Bacteria</taxon>
        <taxon>Pseudomonadati</taxon>
        <taxon>Pseudomonadota</taxon>
        <taxon>Alphaproteobacteria</taxon>
        <taxon>Rhodobacterales</taxon>
        <taxon>Paracoccaceae</taxon>
        <taxon>Pseudaestuariivita</taxon>
    </lineage>
</organism>
<evidence type="ECO:0000256" key="1">
    <source>
        <dbReference type="SAM" id="Phobius"/>
    </source>
</evidence>
<dbReference type="Proteomes" id="UP000036938">
    <property type="component" value="Unassembled WGS sequence"/>
</dbReference>
<dbReference type="OrthoDB" id="199424at2"/>
<keyword evidence="1" id="KW-0472">Membrane</keyword>
<comment type="caution">
    <text evidence="2">The sequence shown here is derived from an EMBL/GenBank/DDBJ whole genome shotgun (WGS) entry which is preliminary data.</text>
</comment>
<keyword evidence="3" id="KW-1185">Reference proteome</keyword>
<evidence type="ECO:0000313" key="3">
    <source>
        <dbReference type="Proteomes" id="UP000036938"/>
    </source>
</evidence>
<dbReference type="RefSeq" id="WP_050531980.1">
    <property type="nucleotide sequence ID" value="NZ_AQQZ01000008.1"/>
</dbReference>
<keyword evidence="1" id="KW-0812">Transmembrane</keyword>
<evidence type="ECO:0000313" key="2">
    <source>
        <dbReference type="EMBL" id="KNG92592.1"/>
    </source>
</evidence>
<name>A0A0L1JLJ8_9RHOB</name>
<dbReference type="AlphaFoldDB" id="A0A0L1JLJ8"/>
<keyword evidence="1" id="KW-1133">Transmembrane helix</keyword>
<keyword evidence="2" id="KW-0808">Transferase</keyword>
<protein>
    <submittedName>
        <fullName evidence="2">Aspartate carbamoyltransferase catalytic subunit</fullName>
    </submittedName>
</protein>
<feature type="transmembrane region" description="Helical" evidence="1">
    <location>
        <begin position="37"/>
        <end position="56"/>
    </location>
</feature>